<dbReference type="InterPro" id="IPR050438">
    <property type="entry name" value="LMW_PTPase"/>
</dbReference>
<dbReference type="InterPro" id="IPR017867">
    <property type="entry name" value="Tyr_phospatase_low_mol_wt"/>
</dbReference>
<feature type="active site" description="Proton donor" evidence="4">
    <location>
        <position position="120"/>
    </location>
</feature>
<evidence type="ECO:0000256" key="1">
    <source>
        <dbReference type="ARBA" id="ARBA00011063"/>
    </source>
</evidence>
<dbReference type="PANTHER" id="PTHR11717:SF31">
    <property type="entry name" value="LOW MOLECULAR WEIGHT PROTEIN-TYROSINE-PHOSPHATASE ETP-RELATED"/>
    <property type="match status" value="1"/>
</dbReference>
<dbReference type="Gene3D" id="3.40.50.2300">
    <property type="match status" value="1"/>
</dbReference>
<reference evidence="6 7" key="1">
    <citation type="submission" date="2018-06" db="EMBL/GenBank/DDBJ databases">
        <title>Genome conservation of Clostridium tetani.</title>
        <authorList>
            <person name="Bruggemann H."/>
            <person name="Popoff M.R."/>
        </authorList>
    </citation>
    <scope>NUCLEOTIDE SEQUENCE [LARGE SCALE GENOMIC DNA]</scope>
    <source>
        <strain evidence="6 7">2017.061</strain>
    </source>
</reference>
<sequence>MEELMDILFVCTGNTCRSPMAEAIFNKFNKTSLIAKSAGVAVYPNSKASFNAAKLVDRNLNMNIYERCAVQLTEKILKESYLVLTMTEGLKKTLKYNFQEYEEKIYTLNEYVGVKGEILDPFGGTLPIYQRTFAQLKENILLLLSKLEEDKSIH</sequence>
<comment type="caution">
    <text evidence="6">The sequence shown here is derived from an EMBL/GenBank/DDBJ whole genome shotgun (WGS) entry which is preliminary data.</text>
</comment>
<comment type="similarity">
    <text evidence="1">Belongs to the low molecular weight phosphotyrosine protein phosphatase family.</text>
</comment>
<evidence type="ECO:0000256" key="3">
    <source>
        <dbReference type="ARBA" id="ARBA00022912"/>
    </source>
</evidence>
<feature type="domain" description="Phosphotyrosine protein phosphatase I" evidence="5">
    <location>
        <begin position="5"/>
        <end position="146"/>
    </location>
</feature>
<dbReference type="InterPro" id="IPR036196">
    <property type="entry name" value="Ptyr_pPase_sf"/>
</dbReference>
<dbReference type="PANTHER" id="PTHR11717">
    <property type="entry name" value="LOW MOLECULAR WEIGHT PROTEIN TYROSINE PHOSPHATASE"/>
    <property type="match status" value="1"/>
</dbReference>
<protein>
    <submittedName>
        <fullName evidence="6">Low molecular weight protein arginine phosphatase</fullName>
    </submittedName>
</protein>
<feature type="active site" description="Nucleophile" evidence="4">
    <location>
        <position position="11"/>
    </location>
</feature>
<dbReference type="PRINTS" id="PR00719">
    <property type="entry name" value="LMWPTPASE"/>
</dbReference>
<dbReference type="EMBL" id="QMAP01000006">
    <property type="protein sequence ID" value="RXI48614.1"/>
    <property type="molecule type" value="Genomic_DNA"/>
</dbReference>
<dbReference type="GO" id="GO:0004725">
    <property type="term" value="F:protein tyrosine phosphatase activity"/>
    <property type="evidence" value="ECO:0007669"/>
    <property type="project" value="InterPro"/>
</dbReference>
<dbReference type="Proteomes" id="UP000290921">
    <property type="component" value="Unassembled WGS sequence"/>
</dbReference>
<dbReference type="InterPro" id="IPR023485">
    <property type="entry name" value="Ptyr_pPase"/>
</dbReference>
<keyword evidence="3" id="KW-0904">Protein phosphatase</keyword>
<organism evidence="6 7">
    <name type="scientific">Clostridium tetani</name>
    <dbReference type="NCBI Taxonomy" id="1513"/>
    <lineage>
        <taxon>Bacteria</taxon>
        <taxon>Bacillati</taxon>
        <taxon>Bacillota</taxon>
        <taxon>Clostridia</taxon>
        <taxon>Eubacteriales</taxon>
        <taxon>Clostridiaceae</taxon>
        <taxon>Clostridium</taxon>
    </lineage>
</organism>
<dbReference type="Pfam" id="PF01451">
    <property type="entry name" value="LMWPc"/>
    <property type="match status" value="1"/>
</dbReference>
<keyword evidence="2" id="KW-0378">Hydrolase</keyword>
<evidence type="ECO:0000259" key="5">
    <source>
        <dbReference type="SMART" id="SM00226"/>
    </source>
</evidence>
<evidence type="ECO:0000256" key="4">
    <source>
        <dbReference type="PIRSR" id="PIRSR617867-1"/>
    </source>
</evidence>
<feature type="active site" evidence="4">
    <location>
        <position position="17"/>
    </location>
</feature>
<dbReference type="SUPFAM" id="SSF52788">
    <property type="entry name" value="Phosphotyrosine protein phosphatases I"/>
    <property type="match status" value="1"/>
</dbReference>
<accession>A0A4Q0VC40</accession>
<evidence type="ECO:0000256" key="2">
    <source>
        <dbReference type="ARBA" id="ARBA00022801"/>
    </source>
</evidence>
<name>A0A4Q0VC40_CLOTA</name>
<evidence type="ECO:0000313" key="6">
    <source>
        <dbReference type="EMBL" id="RXI48614.1"/>
    </source>
</evidence>
<dbReference type="CDD" id="cd16344">
    <property type="entry name" value="LMWPAP"/>
    <property type="match status" value="1"/>
</dbReference>
<dbReference type="AlphaFoldDB" id="A0A4Q0VC40"/>
<evidence type="ECO:0000313" key="7">
    <source>
        <dbReference type="Proteomes" id="UP000290921"/>
    </source>
</evidence>
<gene>
    <name evidence="6" type="ORF">DP130_07755</name>
</gene>
<proteinExistence type="inferred from homology"/>
<dbReference type="SMART" id="SM00226">
    <property type="entry name" value="LMWPc"/>
    <property type="match status" value="1"/>
</dbReference>